<accession>A0A0B7MII7</accession>
<dbReference type="Pfam" id="PF00437">
    <property type="entry name" value="T2SSE"/>
    <property type="match status" value="1"/>
</dbReference>
<dbReference type="Gene3D" id="3.40.50.300">
    <property type="entry name" value="P-loop containing nucleotide triphosphate hydrolases"/>
    <property type="match status" value="1"/>
</dbReference>
<dbReference type="CDD" id="cd01129">
    <property type="entry name" value="PulE-GspE-like"/>
    <property type="match status" value="1"/>
</dbReference>
<comment type="similarity">
    <text evidence="1">Belongs to the GSP E family.</text>
</comment>
<proteinExistence type="inferred from homology"/>
<protein>
    <submittedName>
        <fullName evidence="5">Type II secretion system protein E</fullName>
    </submittedName>
</protein>
<keyword evidence="2" id="KW-0547">Nucleotide-binding</keyword>
<dbReference type="InterPro" id="IPR027417">
    <property type="entry name" value="P-loop_NTPase"/>
</dbReference>
<reference evidence="6" key="1">
    <citation type="submission" date="2015-01" db="EMBL/GenBank/DDBJ databases">
        <authorList>
            <person name="Manzoor Shahid"/>
            <person name="Zubair Saima"/>
        </authorList>
    </citation>
    <scope>NUCLEOTIDE SEQUENCE [LARGE SCALE GENOMIC DNA]</scope>
    <source>
        <strain evidence="6">Sp3</strain>
    </source>
</reference>
<keyword evidence="3" id="KW-0067">ATP-binding</keyword>
<sequence length="246" mass="27008">MTGPSGSGKTFTLYAALRHLRSDCVNITTVEDPSEIQMEGITQTQIDHTAAKKYAYCVALKAILRQDPDIIMVGEIRDGETARLTLQAALSGHLVLSSLHTNDAPSAVERLVDMGCERYLVASALRGVLAQRLIRIVCPDCRQKYTPSQEELAALGLDEGEEHDIFQSSGCVLCHGTGYRGRTGVFELLSMDRQLRRMISDGANAAAIREYARGTLAMRTLREDALQKMLRGISTPAEVLKVTREL</sequence>
<evidence type="ECO:0000256" key="3">
    <source>
        <dbReference type="ARBA" id="ARBA00022840"/>
    </source>
</evidence>
<dbReference type="SUPFAM" id="SSF52540">
    <property type="entry name" value="P-loop containing nucleoside triphosphate hydrolases"/>
    <property type="match status" value="1"/>
</dbReference>
<evidence type="ECO:0000259" key="4">
    <source>
        <dbReference type="PROSITE" id="PS00662"/>
    </source>
</evidence>
<name>A0A0B7MII7_9FIRM</name>
<dbReference type="PROSITE" id="PS00662">
    <property type="entry name" value="T2SP_E"/>
    <property type="match status" value="1"/>
</dbReference>
<keyword evidence="6" id="KW-1185">Reference proteome</keyword>
<dbReference type="GO" id="GO:0005524">
    <property type="term" value="F:ATP binding"/>
    <property type="evidence" value="ECO:0007669"/>
    <property type="project" value="UniProtKB-KW"/>
</dbReference>
<evidence type="ECO:0000313" key="6">
    <source>
        <dbReference type="Proteomes" id="UP000046155"/>
    </source>
</evidence>
<dbReference type="GO" id="GO:0005886">
    <property type="term" value="C:plasma membrane"/>
    <property type="evidence" value="ECO:0007669"/>
    <property type="project" value="TreeGrafter"/>
</dbReference>
<dbReference type="PANTHER" id="PTHR30258">
    <property type="entry name" value="TYPE II SECRETION SYSTEM PROTEIN GSPE-RELATED"/>
    <property type="match status" value="1"/>
</dbReference>
<dbReference type="Proteomes" id="UP000046155">
    <property type="component" value="Unassembled WGS sequence"/>
</dbReference>
<dbReference type="InterPro" id="IPR001482">
    <property type="entry name" value="T2SS/T4SS_dom"/>
</dbReference>
<evidence type="ECO:0000256" key="1">
    <source>
        <dbReference type="ARBA" id="ARBA00006611"/>
    </source>
</evidence>
<dbReference type="AlphaFoldDB" id="A0A0B7MII7"/>
<evidence type="ECO:0000313" key="5">
    <source>
        <dbReference type="EMBL" id="CEO88043.1"/>
    </source>
</evidence>
<organism evidence="5 6">
    <name type="scientific">Syntrophaceticus schinkii</name>
    <dbReference type="NCBI Taxonomy" id="499207"/>
    <lineage>
        <taxon>Bacteria</taxon>
        <taxon>Bacillati</taxon>
        <taxon>Bacillota</taxon>
        <taxon>Clostridia</taxon>
        <taxon>Thermoanaerobacterales</taxon>
        <taxon>Thermoanaerobacterales Family III. Incertae Sedis</taxon>
        <taxon>Syntrophaceticus</taxon>
    </lineage>
</organism>
<evidence type="ECO:0000256" key="2">
    <source>
        <dbReference type="ARBA" id="ARBA00022741"/>
    </source>
</evidence>
<dbReference type="GO" id="GO:0016887">
    <property type="term" value="F:ATP hydrolysis activity"/>
    <property type="evidence" value="ECO:0007669"/>
    <property type="project" value="TreeGrafter"/>
</dbReference>
<gene>
    <name evidence="5" type="ORF">SSCH_1400006</name>
</gene>
<dbReference type="EMBL" id="CDRZ01000047">
    <property type="protein sequence ID" value="CEO88043.1"/>
    <property type="molecule type" value="Genomic_DNA"/>
</dbReference>
<dbReference type="PANTHER" id="PTHR30258:SF2">
    <property type="entry name" value="COMG OPERON PROTEIN 1"/>
    <property type="match status" value="1"/>
</dbReference>
<feature type="domain" description="Bacterial type II secretion system protein E" evidence="4">
    <location>
        <begin position="64"/>
        <end position="78"/>
    </location>
</feature>